<dbReference type="GO" id="GO:0005886">
    <property type="term" value="C:plasma membrane"/>
    <property type="evidence" value="ECO:0007669"/>
    <property type="project" value="UniProtKB-SubCell"/>
</dbReference>
<keyword evidence="1" id="KW-1133">Transmembrane helix</keyword>
<feature type="transmembrane region" description="Helical" evidence="1">
    <location>
        <begin position="100"/>
        <end position="120"/>
    </location>
</feature>
<dbReference type="OrthoDB" id="4762208at2"/>
<dbReference type="GO" id="GO:0042546">
    <property type="term" value="P:cell wall biogenesis"/>
    <property type="evidence" value="ECO:0007669"/>
    <property type="project" value="UniProtKB-UniRule"/>
</dbReference>
<gene>
    <name evidence="1" type="primary">cwsA</name>
    <name evidence="2" type="ORF">NCTC10485_00012</name>
</gene>
<dbReference type="HAMAP" id="MF_00927">
    <property type="entry name" value="CwsA"/>
    <property type="match status" value="1"/>
</dbReference>
<dbReference type="GO" id="GO:0008360">
    <property type="term" value="P:regulation of cell shape"/>
    <property type="evidence" value="ECO:0007669"/>
    <property type="project" value="UniProtKB-UniRule"/>
</dbReference>
<keyword evidence="1" id="KW-0131">Cell cycle</keyword>
<keyword evidence="1" id="KW-0132">Cell division</keyword>
<dbReference type="Proteomes" id="UP000282551">
    <property type="component" value="Chromosome"/>
</dbReference>
<sequence>MTSSTETRLTSGQRLTRGLAHTAAGPVDITRGALGLGANALASAVSNARQRYRDSQLRKELAEAQATLSRELSTAGEVLAELPENFREARANQPKSKRPWIIAGAVAGALVLGGAAFAFVRRNTTPEPSPLPPSVQVDPKP</sequence>
<accession>A0A3S4S3V3</accession>
<proteinExistence type="inferred from homology"/>
<name>A0A3S4S3V3_MYCCI</name>
<reference evidence="2 3" key="1">
    <citation type="submission" date="2018-12" db="EMBL/GenBank/DDBJ databases">
        <authorList>
            <consortium name="Pathogen Informatics"/>
        </authorList>
    </citation>
    <scope>NUCLEOTIDE SEQUENCE [LARGE SCALE GENOMIC DNA]</scope>
    <source>
        <strain evidence="2 3">NCTC10485</strain>
    </source>
</reference>
<protein>
    <recommendedName>
        <fullName evidence="1">Cell wall synthesis protein CwsA</fullName>
    </recommendedName>
    <alternativeName>
        <fullName evidence="1">Cell wall synthesis and cell shape protein A</fullName>
    </alternativeName>
</protein>
<comment type="function">
    <text evidence="1">Required for regulated cell division, cell wall synthesis and the maintenance of cell shape.</text>
</comment>
<keyword evidence="1" id="KW-0133">Cell shape</keyword>
<dbReference type="InterPro" id="IPR024245">
    <property type="entry name" value="CwsA"/>
</dbReference>
<dbReference type="EMBL" id="LR134355">
    <property type="protein sequence ID" value="VEG43979.1"/>
    <property type="molecule type" value="Genomic_DNA"/>
</dbReference>
<evidence type="ECO:0000256" key="1">
    <source>
        <dbReference type="HAMAP-Rule" id="MF_00927"/>
    </source>
</evidence>
<evidence type="ECO:0000313" key="2">
    <source>
        <dbReference type="EMBL" id="VEG43979.1"/>
    </source>
</evidence>
<dbReference type="RefSeq" id="WP_126331893.1">
    <property type="nucleotide sequence ID" value="NZ_AP022604.1"/>
</dbReference>
<dbReference type="GO" id="GO:0051301">
    <property type="term" value="P:cell division"/>
    <property type="evidence" value="ECO:0007669"/>
    <property type="project" value="UniProtKB-UniRule"/>
</dbReference>
<comment type="subcellular location">
    <subcellularLocation>
        <location evidence="1">Cell membrane</location>
        <topology evidence="1">Single-pass membrane protein</topology>
    </subcellularLocation>
    <text evidence="1">Localizes to poles and midcell sites.</text>
</comment>
<keyword evidence="1" id="KW-0472">Membrane</keyword>
<dbReference type="AlphaFoldDB" id="A0A3S4S3V3"/>
<keyword evidence="1" id="KW-1003">Cell membrane</keyword>
<dbReference type="Pfam" id="PF10814">
    <property type="entry name" value="CwsA"/>
    <property type="match status" value="1"/>
</dbReference>
<keyword evidence="3" id="KW-1185">Reference proteome</keyword>
<organism evidence="2 3">
    <name type="scientific">Mycolicibacterium chitae</name>
    <name type="common">Mycobacterium chitae</name>
    <dbReference type="NCBI Taxonomy" id="1792"/>
    <lineage>
        <taxon>Bacteria</taxon>
        <taxon>Bacillati</taxon>
        <taxon>Actinomycetota</taxon>
        <taxon>Actinomycetes</taxon>
        <taxon>Mycobacteriales</taxon>
        <taxon>Mycobacteriaceae</taxon>
        <taxon>Mycolicibacterium</taxon>
    </lineage>
</organism>
<comment type="similarity">
    <text evidence="1">Belongs to the CwsA family.</text>
</comment>
<evidence type="ECO:0000313" key="3">
    <source>
        <dbReference type="Proteomes" id="UP000282551"/>
    </source>
</evidence>
<keyword evidence="1" id="KW-0812">Transmembrane</keyword>